<evidence type="ECO:0000256" key="3">
    <source>
        <dbReference type="ARBA" id="ARBA00022777"/>
    </source>
</evidence>
<evidence type="ECO:0000313" key="5">
    <source>
        <dbReference type="EMBL" id="MEK8027662.1"/>
    </source>
</evidence>
<keyword evidence="6" id="KW-1185">Reference proteome</keyword>
<dbReference type="Pfam" id="PF00294">
    <property type="entry name" value="PfkB"/>
    <property type="match status" value="1"/>
</dbReference>
<gene>
    <name evidence="5" type="ORF">AACH11_16985</name>
</gene>
<evidence type="ECO:0000259" key="4">
    <source>
        <dbReference type="Pfam" id="PF00294"/>
    </source>
</evidence>
<dbReference type="InterPro" id="IPR050306">
    <property type="entry name" value="PfkB_Carbo_kinase"/>
</dbReference>
<protein>
    <submittedName>
        <fullName evidence="5">Sugar kinase</fullName>
    </submittedName>
</protein>
<sequence length="318" mass="33881">MVEDPRGPRVVLLGECMIELQGEPFGTLQQSFGGDTLNTAVYLARCGRAAGLRVDYATGLGEDPFSAVLLQRWAEEGLGLDLVRRIPGRLPGLYQITVDARGERSFHYWREQAAARAYFDTAPDADGRPQPSPLEAAAEAIDVLYVSGITLAILGEAGRTRLLALAQRLRARGAQVVFDNNYRPRLWPDAATARLWYARLYALCTTALLTLDDEQALHGGITAEAALDAAWALPVAEVVVKRGAEPTAVRLAGQPWQTVATVPVARVVDTTAAGDSFGAAYLAARLAGAEPAAAAAAGNALAARVIQHRGALMPREAD</sequence>
<comment type="caution">
    <text evidence="5">The sequence shown here is derived from an EMBL/GenBank/DDBJ whole genome shotgun (WGS) entry which is preliminary data.</text>
</comment>
<dbReference type="EMBL" id="JBBUTF010000016">
    <property type="protein sequence ID" value="MEK8027662.1"/>
    <property type="molecule type" value="Genomic_DNA"/>
</dbReference>
<dbReference type="InterPro" id="IPR011611">
    <property type="entry name" value="PfkB_dom"/>
</dbReference>
<dbReference type="GO" id="GO:0016301">
    <property type="term" value="F:kinase activity"/>
    <property type="evidence" value="ECO:0007669"/>
    <property type="project" value="UniProtKB-KW"/>
</dbReference>
<evidence type="ECO:0000313" key="6">
    <source>
        <dbReference type="Proteomes" id="UP001368500"/>
    </source>
</evidence>
<dbReference type="RefSeq" id="WP_341375446.1">
    <property type="nucleotide sequence ID" value="NZ_JBBUTF010000016.1"/>
</dbReference>
<reference evidence="5 6" key="1">
    <citation type="submission" date="2024-04" db="EMBL/GenBank/DDBJ databases">
        <title>Novel species of the genus Ideonella isolated from streams.</title>
        <authorList>
            <person name="Lu H."/>
        </authorList>
    </citation>
    <scope>NUCLEOTIDE SEQUENCE [LARGE SCALE GENOMIC DNA]</scope>
    <source>
        <strain evidence="5 6">BYS139W</strain>
    </source>
</reference>
<dbReference type="PANTHER" id="PTHR43085:SF15">
    <property type="entry name" value="2-DEHYDRO-3-DEOXYGLUCONOKINASE"/>
    <property type="match status" value="1"/>
</dbReference>
<dbReference type="InterPro" id="IPR029056">
    <property type="entry name" value="Ribokinase-like"/>
</dbReference>
<dbReference type="CDD" id="cd01166">
    <property type="entry name" value="KdgK"/>
    <property type="match status" value="1"/>
</dbReference>
<dbReference type="PROSITE" id="PS00584">
    <property type="entry name" value="PFKB_KINASES_2"/>
    <property type="match status" value="1"/>
</dbReference>
<name>A0ABU9BFF7_9BURK</name>
<comment type="similarity">
    <text evidence="1">Belongs to the carbohydrate kinase PfkB family.</text>
</comment>
<dbReference type="PANTHER" id="PTHR43085">
    <property type="entry name" value="HEXOKINASE FAMILY MEMBER"/>
    <property type="match status" value="1"/>
</dbReference>
<evidence type="ECO:0000256" key="1">
    <source>
        <dbReference type="ARBA" id="ARBA00010688"/>
    </source>
</evidence>
<dbReference type="SUPFAM" id="SSF53613">
    <property type="entry name" value="Ribokinase-like"/>
    <property type="match status" value="1"/>
</dbReference>
<evidence type="ECO:0000256" key="2">
    <source>
        <dbReference type="ARBA" id="ARBA00022679"/>
    </source>
</evidence>
<dbReference type="Gene3D" id="3.40.1190.20">
    <property type="match status" value="1"/>
</dbReference>
<dbReference type="Proteomes" id="UP001368500">
    <property type="component" value="Unassembled WGS sequence"/>
</dbReference>
<keyword evidence="2" id="KW-0808">Transferase</keyword>
<dbReference type="InterPro" id="IPR002173">
    <property type="entry name" value="Carboh/pur_kinase_PfkB_CS"/>
</dbReference>
<organism evidence="5 6">
    <name type="scientific">Pseudaquabacterium rugosum</name>
    <dbReference type="NCBI Taxonomy" id="2984194"/>
    <lineage>
        <taxon>Bacteria</taxon>
        <taxon>Pseudomonadati</taxon>
        <taxon>Pseudomonadota</taxon>
        <taxon>Betaproteobacteria</taxon>
        <taxon>Burkholderiales</taxon>
        <taxon>Sphaerotilaceae</taxon>
        <taxon>Pseudaquabacterium</taxon>
    </lineage>
</organism>
<keyword evidence="3 5" id="KW-0418">Kinase</keyword>
<proteinExistence type="inferred from homology"/>
<feature type="domain" description="Carbohydrate kinase PfkB" evidence="4">
    <location>
        <begin position="9"/>
        <end position="312"/>
    </location>
</feature>
<accession>A0ABU9BFF7</accession>